<dbReference type="InterPro" id="IPR039422">
    <property type="entry name" value="MarR/SlyA-like"/>
</dbReference>
<dbReference type="SMART" id="SM00347">
    <property type="entry name" value="HTH_MARR"/>
    <property type="match status" value="1"/>
</dbReference>
<evidence type="ECO:0000313" key="5">
    <source>
        <dbReference type="EMBL" id="TFZ01870.1"/>
    </source>
</evidence>
<dbReference type="PANTHER" id="PTHR33164:SF64">
    <property type="entry name" value="TRANSCRIPTIONAL REGULATOR SLYA"/>
    <property type="match status" value="1"/>
</dbReference>
<organism evidence="5 6">
    <name type="scientific">Ramlibacter humi</name>
    <dbReference type="NCBI Taxonomy" id="2530451"/>
    <lineage>
        <taxon>Bacteria</taxon>
        <taxon>Pseudomonadati</taxon>
        <taxon>Pseudomonadota</taxon>
        <taxon>Betaproteobacteria</taxon>
        <taxon>Burkholderiales</taxon>
        <taxon>Comamonadaceae</taxon>
        <taxon>Ramlibacter</taxon>
    </lineage>
</organism>
<dbReference type="InterPro" id="IPR036390">
    <property type="entry name" value="WH_DNA-bd_sf"/>
</dbReference>
<dbReference type="GO" id="GO:0006950">
    <property type="term" value="P:response to stress"/>
    <property type="evidence" value="ECO:0007669"/>
    <property type="project" value="TreeGrafter"/>
</dbReference>
<proteinExistence type="predicted"/>
<dbReference type="RefSeq" id="WP_135249970.1">
    <property type="nucleotide sequence ID" value="NZ_SMLK01000003.1"/>
</dbReference>
<evidence type="ECO:0000313" key="6">
    <source>
        <dbReference type="Proteomes" id="UP000297839"/>
    </source>
</evidence>
<protein>
    <submittedName>
        <fullName evidence="5">MarR family transcriptional regulator</fullName>
    </submittedName>
</protein>
<feature type="domain" description="HTH marR-type" evidence="4">
    <location>
        <begin position="6"/>
        <end position="138"/>
    </location>
</feature>
<dbReference type="GO" id="GO:0003700">
    <property type="term" value="F:DNA-binding transcription factor activity"/>
    <property type="evidence" value="ECO:0007669"/>
    <property type="project" value="InterPro"/>
</dbReference>
<evidence type="ECO:0000256" key="2">
    <source>
        <dbReference type="ARBA" id="ARBA00023125"/>
    </source>
</evidence>
<keyword evidence="6" id="KW-1185">Reference proteome</keyword>
<keyword evidence="3" id="KW-0804">Transcription</keyword>
<sequence>MERFVDNYLGYLLGQANHALYKDFDAQVRARGLSSIEWRTLATLHDGGPLTVSQLAHEVLSKQPTVTKLVQRMADQGWVALQADPADQRRTLVSATAAGRRLVKPLVEQAKAHEAKLLRALGATEKKALRSLLEKLVAHQAEHRV</sequence>
<dbReference type="InterPro" id="IPR023187">
    <property type="entry name" value="Tscrpt_reg_MarR-type_CS"/>
</dbReference>
<dbReference type="SUPFAM" id="SSF46785">
    <property type="entry name" value="Winged helix' DNA-binding domain"/>
    <property type="match status" value="1"/>
</dbReference>
<name>A0A4Z0BTY5_9BURK</name>
<reference evidence="5 6" key="1">
    <citation type="submission" date="2019-03" db="EMBL/GenBank/DDBJ databases">
        <title>Ramlibacter sp. 18x22-1, whole genome shotgun sequence.</title>
        <authorList>
            <person name="Zhang X."/>
            <person name="Feng G."/>
            <person name="Zhu H."/>
        </authorList>
    </citation>
    <scope>NUCLEOTIDE SEQUENCE [LARGE SCALE GENOMIC DNA]</scope>
    <source>
        <strain evidence="5 6">18x22-1</strain>
    </source>
</reference>
<keyword evidence="2" id="KW-0238">DNA-binding</keyword>
<dbReference type="AlphaFoldDB" id="A0A4Z0BTY5"/>
<dbReference type="PROSITE" id="PS50995">
    <property type="entry name" value="HTH_MARR_2"/>
    <property type="match status" value="1"/>
</dbReference>
<dbReference type="OrthoDB" id="6454727at2"/>
<dbReference type="GO" id="GO:0003677">
    <property type="term" value="F:DNA binding"/>
    <property type="evidence" value="ECO:0007669"/>
    <property type="project" value="UniProtKB-KW"/>
</dbReference>
<dbReference type="InterPro" id="IPR000835">
    <property type="entry name" value="HTH_MarR-typ"/>
</dbReference>
<comment type="caution">
    <text evidence="5">The sequence shown here is derived from an EMBL/GenBank/DDBJ whole genome shotgun (WGS) entry which is preliminary data.</text>
</comment>
<dbReference type="EMBL" id="SMLK01000003">
    <property type="protein sequence ID" value="TFZ01870.1"/>
    <property type="molecule type" value="Genomic_DNA"/>
</dbReference>
<dbReference type="PANTHER" id="PTHR33164">
    <property type="entry name" value="TRANSCRIPTIONAL REGULATOR, MARR FAMILY"/>
    <property type="match status" value="1"/>
</dbReference>
<evidence type="ECO:0000256" key="3">
    <source>
        <dbReference type="ARBA" id="ARBA00023163"/>
    </source>
</evidence>
<dbReference type="PRINTS" id="PR00598">
    <property type="entry name" value="HTHMARR"/>
</dbReference>
<dbReference type="Proteomes" id="UP000297839">
    <property type="component" value="Unassembled WGS sequence"/>
</dbReference>
<evidence type="ECO:0000256" key="1">
    <source>
        <dbReference type="ARBA" id="ARBA00023015"/>
    </source>
</evidence>
<accession>A0A4Z0BTY5</accession>
<dbReference type="Pfam" id="PF12802">
    <property type="entry name" value="MarR_2"/>
    <property type="match status" value="1"/>
</dbReference>
<dbReference type="PROSITE" id="PS01117">
    <property type="entry name" value="HTH_MARR_1"/>
    <property type="match status" value="1"/>
</dbReference>
<gene>
    <name evidence="5" type="ORF">EZ216_11815</name>
</gene>
<evidence type="ECO:0000259" key="4">
    <source>
        <dbReference type="PROSITE" id="PS50995"/>
    </source>
</evidence>
<keyword evidence="1" id="KW-0805">Transcription regulation</keyword>
<dbReference type="Gene3D" id="1.10.10.10">
    <property type="entry name" value="Winged helix-like DNA-binding domain superfamily/Winged helix DNA-binding domain"/>
    <property type="match status" value="1"/>
</dbReference>
<dbReference type="InterPro" id="IPR036388">
    <property type="entry name" value="WH-like_DNA-bd_sf"/>
</dbReference>